<dbReference type="OrthoDB" id="10502655at2759"/>
<proteinExistence type="predicted"/>
<dbReference type="EMBL" id="BKCP01005768">
    <property type="protein sequence ID" value="GER39868.1"/>
    <property type="molecule type" value="Genomic_DNA"/>
</dbReference>
<keyword evidence="2" id="KW-0697">Rotamase</keyword>
<dbReference type="InterPro" id="IPR044665">
    <property type="entry name" value="E_coli_cyclophilin_A-like"/>
</dbReference>
<dbReference type="Proteomes" id="UP000325081">
    <property type="component" value="Unassembled WGS sequence"/>
</dbReference>
<organism evidence="4 5">
    <name type="scientific">Striga asiatica</name>
    <name type="common">Asiatic witchweed</name>
    <name type="synonym">Buchnera asiatica</name>
    <dbReference type="NCBI Taxonomy" id="4170"/>
    <lineage>
        <taxon>Eukaryota</taxon>
        <taxon>Viridiplantae</taxon>
        <taxon>Streptophyta</taxon>
        <taxon>Embryophyta</taxon>
        <taxon>Tracheophyta</taxon>
        <taxon>Spermatophyta</taxon>
        <taxon>Magnoliopsida</taxon>
        <taxon>eudicotyledons</taxon>
        <taxon>Gunneridae</taxon>
        <taxon>Pentapetalae</taxon>
        <taxon>asterids</taxon>
        <taxon>lamiids</taxon>
        <taxon>Lamiales</taxon>
        <taxon>Orobanchaceae</taxon>
        <taxon>Buchnereae</taxon>
        <taxon>Striga</taxon>
    </lineage>
</organism>
<gene>
    <name evidence="4" type="ORF">STAS_16507</name>
</gene>
<evidence type="ECO:0000256" key="2">
    <source>
        <dbReference type="ARBA" id="ARBA00023110"/>
    </source>
</evidence>
<protein>
    <recommendedName>
        <fullName evidence="1">peptidylprolyl isomerase</fullName>
        <ecNumber evidence="1">5.2.1.8</ecNumber>
    </recommendedName>
</protein>
<evidence type="ECO:0000256" key="3">
    <source>
        <dbReference type="ARBA" id="ARBA00023235"/>
    </source>
</evidence>
<sequence length="114" mass="13292">MEAIHLMYIWNVDEEICTNSSLGPETAEVFLGHWVIFCSVEKDVVDGFPNELPEEYKNMSLLKGRATMDMRVKVKDNPNPDECVFRLVLDGYDPKWYMLEEIICQTPFLNRICL</sequence>
<keyword evidence="3 4" id="KW-0413">Isomerase</keyword>
<evidence type="ECO:0000313" key="5">
    <source>
        <dbReference type="Proteomes" id="UP000325081"/>
    </source>
</evidence>
<reference evidence="5" key="1">
    <citation type="journal article" date="2019" name="Curr. Biol.">
        <title>Genome Sequence of Striga asiatica Provides Insight into the Evolution of Plant Parasitism.</title>
        <authorList>
            <person name="Yoshida S."/>
            <person name="Kim S."/>
            <person name="Wafula E.K."/>
            <person name="Tanskanen J."/>
            <person name="Kim Y.M."/>
            <person name="Honaas L."/>
            <person name="Yang Z."/>
            <person name="Spallek T."/>
            <person name="Conn C.E."/>
            <person name="Ichihashi Y."/>
            <person name="Cheong K."/>
            <person name="Cui S."/>
            <person name="Der J.P."/>
            <person name="Gundlach H."/>
            <person name="Jiao Y."/>
            <person name="Hori C."/>
            <person name="Ishida J.K."/>
            <person name="Kasahara H."/>
            <person name="Kiba T."/>
            <person name="Kim M.S."/>
            <person name="Koo N."/>
            <person name="Laohavisit A."/>
            <person name="Lee Y.H."/>
            <person name="Lumba S."/>
            <person name="McCourt P."/>
            <person name="Mortimer J.C."/>
            <person name="Mutuku J.M."/>
            <person name="Nomura T."/>
            <person name="Sasaki-Sekimoto Y."/>
            <person name="Seto Y."/>
            <person name="Wang Y."/>
            <person name="Wakatake T."/>
            <person name="Sakakibara H."/>
            <person name="Demura T."/>
            <person name="Yamaguchi S."/>
            <person name="Yoneyama K."/>
            <person name="Manabe R.I."/>
            <person name="Nelson D.C."/>
            <person name="Schulman A.H."/>
            <person name="Timko M.P."/>
            <person name="dePamphilis C.W."/>
            <person name="Choi D."/>
            <person name="Shirasu K."/>
        </authorList>
    </citation>
    <scope>NUCLEOTIDE SEQUENCE [LARGE SCALE GENOMIC DNA]</scope>
    <source>
        <strain evidence="5">cv. UVA1</strain>
    </source>
</reference>
<dbReference type="AlphaFoldDB" id="A0A5A7Q4P3"/>
<evidence type="ECO:0000256" key="1">
    <source>
        <dbReference type="ARBA" id="ARBA00013194"/>
    </source>
</evidence>
<dbReference type="EC" id="5.2.1.8" evidence="1"/>
<dbReference type="PANTHER" id="PTHR43246">
    <property type="entry name" value="PEPTIDYL-PROLYL CIS-TRANS ISOMERASE CYP38, CHLOROPLASTIC"/>
    <property type="match status" value="1"/>
</dbReference>
<evidence type="ECO:0000313" key="4">
    <source>
        <dbReference type="EMBL" id="GER39868.1"/>
    </source>
</evidence>
<dbReference type="GO" id="GO:0003755">
    <property type="term" value="F:peptidyl-prolyl cis-trans isomerase activity"/>
    <property type="evidence" value="ECO:0007669"/>
    <property type="project" value="UniProtKB-KW"/>
</dbReference>
<accession>A0A5A7Q4P3</accession>
<comment type="caution">
    <text evidence="4">The sequence shown here is derived from an EMBL/GenBank/DDBJ whole genome shotgun (WGS) entry which is preliminary data.</text>
</comment>
<keyword evidence="5" id="KW-1185">Reference proteome</keyword>
<name>A0A5A7Q4P3_STRAF</name>